<keyword evidence="4" id="KW-1185">Reference proteome</keyword>
<feature type="region of interest" description="Disordered" evidence="1">
    <location>
        <begin position="85"/>
        <end position="187"/>
    </location>
</feature>
<comment type="caution">
    <text evidence="3">The sequence shown here is derived from an EMBL/GenBank/DDBJ whole genome shotgun (WGS) entry which is preliminary data.</text>
</comment>
<evidence type="ECO:0000256" key="1">
    <source>
        <dbReference type="SAM" id="MobiDB-lite"/>
    </source>
</evidence>
<sequence>MSDVKLSLYHQLTVDLTHVQNWTNSWAPRRGGCATPTPFPLKIFYRKRFGVQESKGKDLNEDYRKIQPFEYNLIICFISTKPQTTLSSRSSEKTKNEKKKSDRTKIPNLKCCRRHHRNREAAAAKRRKRRETKILFRELPPRGKQTGGSGRRKEDAPLQPDRGGENRNSDNTLLWIPISPTEAGLVN</sequence>
<feature type="compositionally biased region" description="Basic and acidic residues" evidence="1">
    <location>
        <begin position="132"/>
        <end position="141"/>
    </location>
</feature>
<feature type="compositionally biased region" description="Basic and acidic residues" evidence="1">
    <location>
        <begin position="90"/>
        <end position="105"/>
    </location>
</feature>
<dbReference type="InterPro" id="IPR004827">
    <property type="entry name" value="bZIP"/>
</dbReference>
<proteinExistence type="predicted"/>
<dbReference type="AlphaFoldDB" id="A0AAV4NGA7"/>
<dbReference type="EMBL" id="BPLR01003372">
    <property type="protein sequence ID" value="GIX83822.1"/>
    <property type="molecule type" value="Genomic_DNA"/>
</dbReference>
<feature type="compositionally biased region" description="Basic and acidic residues" evidence="1">
    <location>
        <begin position="151"/>
        <end position="168"/>
    </location>
</feature>
<organism evidence="3 4">
    <name type="scientific">Caerostris extrusa</name>
    <name type="common">Bark spider</name>
    <name type="synonym">Caerostris bankana</name>
    <dbReference type="NCBI Taxonomy" id="172846"/>
    <lineage>
        <taxon>Eukaryota</taxon>
        <taxon>Metazoa</taxon>
        <taxon>Ecdysozoa</taxon>
        <taxon>Arthropoda</taxon>
        <taxon>Chelicerata</taxon>
        <taxon>Arachnida</taxon>
        <taxon>Araneae</taxon>
        <taxon>Araneomorphae</taxon>
        <taxon>Entelegynae</taxon>
        <taxon>Araneoidea</taxon>
        <taxon>Araneidae</taxon>
        <taxon>Caerostris</taxon>
    </lineage>
</organism>
<dbReference type="PROSITE" id="PS00036">
    <property type="entry name" value="BZIP_BASIC"/>
    <property type="match status" value="1"/>
</dbReference>
<evidence type="ECO:0000313" key="4">
    <source>
        <dbReference type="Proteomes" id="UP001054945"/>
    </source>
</evidence>
<evidence type="ECO:0000259" key="2">
    <source>
        <dbReference type="PROSITE" id="PS00036"/>
    </source>
</evidence>
<accession>A0AAV4NGA7</accession>
<reference evidence="3 4" key="1">
    <citation type="submission" date="2021-06" db="EMBL/GenBank/DDBJ databases">
        <title>Caerostris extrusa draft genome.</title>
        <authorList>
            <person name="Kono N."/>
            <person name="Arakawa K."/>
        </authorList>
    </citation>
    <scope>NUCLEOTIDE SEQUENCE [LARGE SCALE GENOMIC DNA]</scope>
</reference>
<evidence type="ECO:0000313" key="3">
    <source>
        <dbReference type="EMBL" id="GIX83822.1"/>
    </source>
</evidence>
<feature type="domain" description="BZIP" evidence="2">
    <location>
        <begin position="113"/>
        <end position="128"/>
    </location>
</feature>
<protein>
    <recommendedName>
        <fullName evidence="2">BZIP domain-containing protein</fullName>
    </recommendedName>
</protein>
<name>A0AAV4NGA7_CAEEX</name>
<dbReference type="Proteomes" id="UP001054945">
    <property type="component" value="Unassembled WGS sequence"/>
</dbReference>
<dbReference type="GO" id="GO:0003700">
    <property type="term" value="F:DNA-binding transcription factor activity"/>
    <property type="evidence" value="ECO:0007669"/>
    <property type="project" value="InterPro"/>
</dbReference>
<feature type="compositionally biased region" description="Basic residues" evidence="1">
    <location>
        <begin position="111"/>
        <end position="131"/>
    </location>
</feature>
<gene>
    <name evidence="3" type="ORF">CEXT_262251</name>
</gene>